<feature type="compositionally biased region" description="Acidic residues" evidence="1">
    <location>
        <begin position="393"/>
        <end position="408"/>
    </location>
</feature>
<evidence type="ECO:0000256" key="1">
    <source>
        <dbReference type="SAM" id="MobiDB-lite"/>
    </source>
</evidence>
<feature type="region of interest" description="Disordered" evidence="1">
    <location>
        <begin position="552"/>
        <end position="597"/>
    </location>
</feature>
<feature type="compositionally biased region" description="Acidic residues" evidence="1">
    <location>
        <begin position="579"/>
        <end position="590"/>
    </location>
</feature>
<evidence type="ECO:0000313" key="3">
    <source>
        <dbReference type="Proteomes" id="UP000243797"/>
    </source>
</evidence>
<protein>
    <submittedName>
        <fullName evidence="2">Uncharacterized protein</fullName>
    </submittedName>
</protein>
<dbReference type="AlphaFoldDB" id="A0A2K1QJK9"/>
<keyword evidence="3" id="KW-1185">Reference proteome</keyword>
<feature type="compositionally biased region" description="Low complexity" evidence="1">
    <location>
        <begin position="456"/>
        <end position="466"/>
    </location>
</feature>
<dbReference type="EMBL" id="NKHZ01000081">
    <property type="protein sequence ID" value="PNS15079.1"/>
    <property type="molecule type" value="Genomic_DNA"/>
</dbReference>
<organism evidence="2 3">
    <name type="scientific">Sphaceloma murrayae</name>
    <dbReference type="NCBI Taxonomy" id="2082308"/>
    <lineage>
        <taxon>Eukaryota</taxon>
        <taxon>Fungi</taxon>
        <taxon>Dikarya</taxon>
        <taxon>Ascomycota</taxon>
        <taxon>Pezizomycotina</taxon>
        <taxon>Dothideomycetes</taxon>
        <taxon>Dothideomycetidae</taxon>
        <taxon>Myriangiales</taxon>
        <taxon>Elsinoaceae</taxon>
        <taxon>Sphaceloma</taxon>
    </lineage>
</organism>
<feature type="compositionally biased region" description="Basic and acidic residues" evidence="1">
    <location>
        <begin position="409"/>
        <end position="420"/>
    </location>
</feature>
<dbReference type="InParanoid" id="A0A2K1QJK9"/>
<proteinExistence type="predicted"/>
<name>A0A2K1QJK9_9PEZI</name>
<feature type="region of interest" description="Disordered" evidence="1">
    <location>
        <begin position="365"/>
        <end position="473"/>
    </location>
</feature>
<feature type="compositionally biased region" description="Polar residues" evidence="1">
    <location>
        <begin position="201"/>
        <end position="218"/>
    </location>
</feature>
<dbReference type="Proteomes" id="UP000243797">
    <property type="component" value="Unassembled WGS sequence"/>
</dbReference>
<feature type="compositionally biased region" description="Basic and acidic residues" evidence="1">
    <location>
        <begin position="372"/>
        <end position="383"/>
    </location>
</feature>
<feature type="region of interest" description="Disordered" evidence="1">
    <location>
        <begin position="201"/>
        <end position="220"/>
    </location>
</feature>
<sequence length="612" mass="67903">MDPPVARDFGSDHGWPILAVEIIEKHSGGICEDHCSVYIQKDASKDLFDFMLSDSKRWRLPRYAPPAVRLRDRVPWLQVQFDKSEVEFIYSKIDPDRRGIIDRDGSPRFTSEQLTRAVYAAWVPVCQILDVAMSSDHDGIKEVARKIIGKNDAAALAALVSATSALLLNDHDSNEQAVRESGAQRGPGHPVEKFAQLRIDSGTTPEPQQTSLTPTGWTPINGAQVHAEKATSKQSPRKRVRFAEAVAVSGPTVNDEVSEGELRNFEARFRPVSGSVSIAVKPNPFTPDPMTIYSNQTFLSNLGMALKTSKAHTVHSRDTDTAMANYPPSYTNQTFLSNLGKALKSHSPSSTGASPRIMESRVVKLKLKLPQRNKDPNKTDASKGKKRKALAGPEDEDSELEYENEGEGDDSHAKVREKGKQPAAGESKNVTKISHHRRPKAFKLASTESPAKRAKSSSSEPTSKQSDSVEKFKQDHHTIFYPTKIMTTIEEHTEAMKYKGNLAATKKDGKTDYGHWCADEMAVLRYLYFKRKVHGAALRYTINNWRAVHRKGYPGRAGKPRNETAVSSRSRVLSKVEKEAEEAGLGEDDVSSFGDFGTKEEERALDRLCFGE</sequence>
<evidence type="ECO:0000313" key="2">
    <source>
        <dbReference type="EMBL" id="PNS15079.1"/>
    </source>
</evidence>
<reference evidence="2 3" key="1">
    <citation type="submission" date="2017-06" db="EMBL/GenBank/DDBJ databases">
        <title>Draft genome sequence of a variant of Elsinoe murrayae.</title>
        <authorList>
            <person name="Cheng Q."/>
        </authorList>
    </citation>
    <scope>NUCLEOTIDE SEQUENCE [LARGE SCALE GENOMIC DNA]</scope>
    <source>
        <strain evidence="2 3">CQ-2017a</strain>
    </source>
</reference>
<accession>A0A2K1QJK9</accession>
<comment type="caution">
    <text evidence="2">The sequence shown here is derived from an EMBL/GenBank/DDBJ whole genome shotgun (WGS) entry which is preliminary data.</text>
</comment>
<gene>
    <name evidence="2" type="ORF">CAC42_2308</name>
</gene>